<keyword evidence="4 8" id="KW-0547">Nucleotide-binding</keyword>
<dbReference type="PROSITE" id="PS00411">
    <property type="entry name" value="KINESIN_MOTOR_1"/>
    <property type="match status" value="1"/>
</dbReference>
<dbReference type="GO" id="GO:0005829">
    <property type="term" value="C:cytosol"/>
    <property type="evidence" value="ECO:0007669"/>
    <property type="project" value="TreeGrafter"/>
</dbReference>
<dbReference type="GO" id="GO:0005524">
    <property type="term" value="F:ATP binding"/>
    <property type="evidence" value="ECO:0007669"/>
    <property type="project" value="UniProtKB-UniRule"/>
</dbReference>
<keyword evidence="6" id="KW-0501">Molybdenum cofactor biosynthesis</keyword>
<dbReference type="RefSeq" id="XP_011399951.1">
    <property type="nucleotide sequence ID" value="XM_011401649.1"/>
</dbReference>
<dbReference type="eggNOG" id="KOG2371">
    <property type="taxonomic scope" value="Eukaryota"/>
</dbReference>
<dbReference type="NCBIfam" id="TIGR00177">
    <property type="entry name" value="molyb_syn"/>
    <property type="match status" value="1"/>
</dbReference>
<dbReference type="Gene3D" id="3.40.980.10">
    <property type="entry name" value="MoaB/Mog-like domain"/>
    <property type="match status" value="1"/>
</dbReference>
<dbReference type="PANTHER" id="PTHR10192">
    <property type="entry name" value="MOLYBDOPTERIN BIOSYNTHESIS PROTEIN"/>
    <property type="match status" value="1"/>
</dbReference>
<keyword evidence="9" id="KW-0493">Microtubule</keyword>
<keyword evidence="5 8" id="KW-0067">ATP-binding</keyword>
<dbReference type="GO" id="GO:0006777">
    <property type="term" value="P:Mo-molybdopterin cofactor biosynthetic process"/>
    <property type="evidence" value="ECO:0007669"/>
    <property type="project" value="UniProtKB-KW"/>
</dbReference>
<evidence type="ECO:0000313" key="13">
    <source>
        <dbReference type="Proteomes" id="UP000028924"/>
    </source>
</evidence>
<dbReference type="InterPro" id="IPR001752">
    <property type="entry name" value="Kinesin_motor_dom"/>
</dbReference>
<accession>A0A087SMP1</accession>
<dbReference type="InterPro" id="IPR008284">
    <property type="entry name" value="MoCF_biosynth_CS"/>
</dbReference>
<evidence type="ECO:0000256" key="3">
    <source>
        <dbReference type="ARBA" id="ARBA00008339"/>
    </source>
</evidence>
<dbReference type="SUPFAM" id="SSF52540">
    <property type="entry name" value="P-loop containing nucleoside triphosphate hydrolases"/>
    <property type="match status" value="1"/>
</dbReference>
<keyword evidence="13" id="KW-1185">Reference proteome</keyword>
<dbReference type="Pfam" id="PF03454">
    <property type="entry name" value="MoeA_C"/>
    <property type="match status" value="1"/>
</dbReference>
<dbReference type="InterPro" id="IPR036425">
    <property type="entry name" value="MoaB/Mog-like_dom_sf"/>
</dbReference>
<dbReference type="InterPro" id="IPR027417">
    <property type="entry name" value="P-loop_NTPase"/>
</dbReference>
<feature type="binding site" evidence="8">
    <location>
        <begin position="297"/>
        <end position="304"/>
    </location>
    <ligand>
        <name>ATP</name>
        <dbReference type="ChEBI" id="CHEBI:30616"/>
    </ligand>
</feature>
<name>A0A087SMP1_AUXPR</name>
<dbReference type="NCBIfam" id="NF045515">
    <property type="entry name" value="Glp_gephyrin"/>
    <property type="match status" value="1"/>
</dbReference>
<sequence>MASGTIGPDEAKGPGHALVLRLVDRIRQLEHQIYSNELDSRASSSDTDATSRLGHLMKRAQAGLDSGLAYILGEEEVAQANQDAARIREAEEACADLQARLDAARTQVQKDAVHIMHLTRQLDAERQNAAAERMLAGSSMEAALMDARRAAHEEAATALGRAEARAGEELAAAAAAAQEALRAAAAEVDLLRSGRAALAQELNETRVRLERALAAADDFHARFLQERAERRKVHEELQSLRGNIRTLRVRCGDRRTQEFEFGTVADAGVSQAELFEEVAPLVRSVADGHNVCIFAYGQTGSGKTHTVTGPAHDPGLAARAADALCALASAEGAERRALEVGMLEVYGDVDVLALLREGCAARATAGTALNAASSRSHAVLSIRASDPDGLAGASVLHLVDLAGSERVARSEVTGQQLREAQAINKSLSALGDVMAALATRAPHVPFRNSRLTQVLQDSLCGSSKVLLVCCLDPDPASAPESLSSLAFAARAARLALPTMEPVRTPAANYSMVSVAEAVETALGATRPLPPQDFSYIDALGLTLAEDVLARDPIPAYRASIKDGYAVRAVDGPGVYPVAFEAFAGAEPETLPPGTVAYIGTGGPLPEGADAVVQIEDTLDQGADDRGQRLVKILVEVPGPGYDVRQIGSDVAQGEVILPAGHHLLPAEIGILAGSGAVTVKAYPRPRVAVLSTGDEVKDPAAVALGPGQVRDTNRAMLMAAVSEAGALTQDLGIAGDTEEESTAAFRRALDGGADVMLITGGVSMGQRDYIKPLLEAQGTVHFGKVCMKPGKPLTFAEVPREGRAPLLVFGLPGNPVSGLVTFNLVVLPCLRRLQGWGDPGLRRVHARLSFDIKQDPARPEYHRAIGSWRRMAGGDGWELVAQSTGGQISSRLLSLRAANLLLEIPRVSHSPGYNELSA</sequence>
<dbReference type="eggNOG" id="KOG0239">
    <property type="taxonomic scope" value="Eukaryota"/>
</dbReference>
<evidence type="ECO:0000313" key="12">
    <source>
        <dbReference type="EMBL" id="KFM26995.1"/>
    </source>
</evidence>
<evidence type="ECO:0000256" key="6">
    <source>
        <dbReference type="ARBA" id="ARBA00023150"/>
    </source>
</evidence>
<dbReference type="InterPro" id="IPR036688">
    <property type="entry name" value="MoeA_C_domain_IV_sf"/>
</dbReference>
<feature type="domain" description="Kinesin motor" evidence="11">
    <location>
        <begin position="208"/>
        <end position="494"/>
    </location>
</feature>
<feature type="coiled-coil region" evidence="10">
    <location>
        <begin position="80"/>
        <end position="107"/>
    </location>
</feature>
<dbReference type="SUPFAM" id="SSF53218">
    <property type="entry name" value="Molybdenum cofactor biosynthesis proteins"/>
    <property type="match status" value="1"/>
</dbReference>
<dbReference type="OrthoDB" id="4349954at2759"/>
<dbReference type="InterPro" id="IPR005110">
    <property type="entry name" value="MoeA_linker/N"/>
</dbReference>
<dbReference type="EMBL" id="KL662139">
    <property type="protein sequence ID" value="KFM26995.1"/>
    <property type="molecule type" value="Genomic_DNA"/>
</dbReference>
<evidence type="ECO:0000256" key="5">
    <source>
        <dbReference type="ARBA" id="ARBA00022840"/>
    </source>
</evidence>
<keyword evidence="7 8" id="KW-0505">Motor protein</keyword>
<dbReference type="Pfam" id="PF00994">
    <property type="entry name" value="MoCF_biosynth"/>
    <property type="match status" value="1"/>
</dbReference>
<dbReference type="PROSITE" id="PS01079">
    <property type="entry name" value="MOCF_BIOSYNTHESIS_2"/>
    <property type="match status" value="1"/>
</dbReference>
<evidence type="ECO:0000256" key="1">
    <source>
        <dbReference type="ARBA" id="ARBA00005046"/>
    </source>
</evidence>
<dbReference type="InterPro" id="IPR005111">
    <property type="entry name" value="MoeA_C_domain_IV"/>
</dbReference>
<evidence type="ECO:0000256" key="2">
    <source>
        <dbReference type="ARBA" id="ARBA00007589"/>
    </source>
</evidence>
<evidence type="ECO:0000259" key="11">
    <source>
        <dbReference type="PROSITE" id="PS50067"/>
    </source>
</evidence>
<dbReference type="PANTHER" id="PTHR10192:SF5">
    <property type="entry name" value="GEPHYRIN"/>
    <property type="match status" value="1"/>
</dbReference>
<evidence type="ECO:0000256" key="7">
    <source>
        <dbReference type="ARBA" id="ARBA00023175"/>
    </source>
</evidence>
<comment type="similarity">
    <text evidence="3">In the C-terminal section; belongs to the MoeA family.</text>
</comment>
<dbReference type="Gene3D" id="2.170.190.11">
    <property type="entry name" value="Molybdopterin biosynthesis moea protein, domain 3"/>
    <property type="match status" value="1"/>
</dbReference>
<dbReference type="GO" id="GO:0005874">
    <property type="term" value="C:microtubule"/>
    <property type="evidence" value="ECO:0007669"/>
    <property type="project" value="UniProtKB-KW"/>
</dbReference>
<dbReference type="AlphaFoldDB" id="A0A087SMP1"/>
<dbReference type="PROSITE" id="PS50067">
    <property type="entry name" value="KINESIN_MOTOR_2"/>
    <property type="match status" value="1"/>
</dbReference>
<evidence type="ECO:0000256" key="8">
    <source>
        <dbReference type="PROSITE-ProRule" id="PRU00283"/>
    </source>
</evidence>
<evidence type="ECO:0000256" key="9">
    <source>
        <dbReference type="RuleBase" id="RU000394"/>
    </source>
</evidence>
<dbReference type="CDD" id="cd00887">
    <property type="entry name" value="MoeA"/>
    <property type="match status" value="1"/>
</dbReference>
<dbReference type="InterPro" id="IPR019821">
    <property type="entry name" value="Kinesin_motor_CS"/>
</dbReference>
<dbReference type="Gene3D" id="2.40.340.10">
    <property type="entry name" value="MoeA, C-terminal, domain IV"/>
    <property type="match status" value="1"/>
</dbReference>
<dbReference type="GO" id="GO:0007018">
    <property type="term" value="P:microtubule-based movement"/>
    <property type="evidence" value="ECO:0007669"/>
    <property type="project" value="InterPro"/>
</dbReference>
<comment type="similarity">
    <text evidence="2">In the N-terminal section; belongs to the MoaB/Mog family.</text>
</comment>
<organism evidence="12 13">
    <name type="scientific">Auxenochlorella protothecoides</name>
    <name type="common">Green microalga</name>
    <name type="synonym">Chlorella protothecoides</name>
    <dbReference type="NCBI Taxonomy" id="3075"/>
    <lineage>
        <taxon>Eukaryota</taxon>
        <taxon>Viridiplantae</taxon>
        <taxon>Chlorophyta</taxon>
        <taxon>core chlorophytes</taxon>
        <taxon>Trebouxiophyceae</taxon>
        <taxon>Chlorellales</taxon>
        <taxon>Chlorellaceae</taxon>
        <taxon>Auxenochlorella</taxon>
    </lineage>
</organism>
<dbReference type="GeneID" id="23613642"/>
<dbReference type="FunFam" id="3.40.980.10:FF:000001">
    <property type="entry name" value="Molybdopterin molybdenumtransferase"/>
    <property type="match status" value="1"/>
</dbReference>
<dbReference type="InterPro" id="IPR036135">
    <property type="entry name" value="MoeA_linker/N_sf"/>
</dbReference>
<dbReference type="SUPFAM" id="SSF63882">
    <property type="entry name" value="MoeA N-terminal region -like"/>
    <property type="match status" value="1"/>
</dbReference>
<dbReference type="Gene3D" id="3.90.105.10">
    <property type="entry name" value="Molybdopterin biosynthesis moea protein, domain 2"/>
    <property type="match status" value="1"/>
</dbReference>
<dbReference type="KEGG" id="apro:F751_2251"/>
<dbReference type="UniPathway" id="UPA00344"/>
<dbReference type="SMART" id="SM00852">
    <property type="entry name" value="MoCF_biosynth"/>
    <property type="match status" value="1"/>
</dbReference>
<reference evidence="12 13" key="1">
    <citation type="journal article" date="2014" name="BMC Genomics">
        <title>Oil accumulation mechanisms of the oleaginous microalga Chlorella protothecoides revealed through its genome, transcriptomes, and proteomes.</title>
        <authorList>
            <person name="Gao C."/>
            <person name="Wang Y."/>
            <person name="Shen Y."/>
            <person name="Yan D."/>
            <person name="He X."/>
            <person name="Dai J."/>
            <person name="Wu Q."/>
        </authorList>
    </citation>
    <scope>NUCLEOTIDE SEQUENCE [LARGE SCALE GENOMIC DNA]</scope>
    <source>
        <strain evidence="12 13">0710</strain>
    </source>
</reference>
<comment type="pathway">
    <text evidence="1">Cofactor biosynthesis; molybdopterin biosynthesis.</text>
</comment>
<gene>
    <name evidence="12" type="ORF">F751_2251</name>
</gene>
<dbReference type="PRINTS" id="PR00380">
    <property type="entry name" value="KINESINHEAVY"/>
</dbReference>
<dbReference type="InterPro" id="IPR036961">
    <property type="entry name" value="Kinesin_motor_dom_sf"/>
</dbReference>
<protein>
    <recommendedName>
        <fullName evidence="9">Kinesin-like protein</fullName>
    </recommendedName>
</protein>
<dbReference type="InterPro" id="IPR038987">
    <property type="entry name" value="MoeA-like"/>
</dbReference>
<dbReference type="Gene3D" id="3.40.850.10">
    <property type="entry name" value="Kinesin motor domain"/>
    <property type="match status" value="2"/>
</dbReference>
<keyword evidence="10" id="KW-0175">Coiled coil</keyword>
<dbReference type="SMART" id="SM00129">
    <property type="entry name" value="KISc"/>
    <property type="match status" value="1"/>
</dbReference>
<evidence type="ECO:0000256" key="4">
    <source>
        <dbReference type="ARBA" id="ARBA00022741"/>
    </source>
</evidence>
<dbReference type="GO" id="GO:0003777">
    <property type="term" value="F:microtubule motor activity"/>
    <property type="evidence" value="ECO:0007669"/>
    <property type="project" value="InterPro"/>
</dbReference>
<evidence type="ECO:0000256" key="10">
    <source>
        <dbReference type="SAM" id="Coils"/>
    </source>
</evidence>
<dbReference type="InterPro" id="IPR001453">
    <property type="entry name" value="MoaB/Mog_dom"/>
</dbReference>
<comment type="similarity">
    <text evidence="8 9">Belongs to the TRAFAC class myosin-kinesin ATPase superfamily. Kinesin family.</text>
</comment>
<dbReference type="FunFam" id="2.170.190.11:FF:000001">
    <property type="entry name" value="Molybdopterin molybdenumtransferase"/>
    <property type="match status" value="1"/>
</dbReference>
<dbReference type="Pfam" id="PF03453">
    <property type="entry name" value="MoeA_N"/>
    <property type="match status" value="1"/>
</dbReference>
<dbReference type="Proteomes" id="UP000028924">
    <property type="component" value="Unassembled WGS sequence"/>
</dbReference>
<dbReference type="GO" id="GO:0008017">
    <property type="term" value="F:microtubule binding"/>
    <property type="evidence" value="ECO:0007669"/>
    <property type="project" value="InterPro"/>
</dbReference>
<dbReference type="STRING" id="3075.A0A087SMP1"/>
<proteinExistence type="inferred from homology"/>
<dbReference type="SUPFAM" id="SSF63867">
    <property type="entry name" value="MoeA C-terminal domain-like"/>
    <property type="match status" value="1"/>
</dbReference>
<dbReference type="GO" id="GO:0061599">
    <property type="term" value="F:molybdopterin molybdotransferase activity"/>
    <property type="evidence" value="ECO:0007669"/>
    <property type="project" value="TreeGrafter"/>
</dbReference>
<dbReference type="Pfam" id="PF00225">
    <property type="entry name" value="Kinesin"/>
    <property type="match status" value="2"/>
</dbReference>